<keyword evidence="2" id="KW-1185">Reference proteome</keyword>
<sequence length="105" mass="12010">MNFFQAYETVLLEAVYDPSDKNIPLNQRSERQQAAIKAYSKKEKPPKVHISIKHADGTVSKHQFFHSKTDAPEVMADNHLKHMQGIHDKFNVGSRAESVHKVEVK</sequence>
<evidence type="ECO:0000313" key="2">
    <source>
        <dbReference type="Proteomes" id="UP000224101"/>
    </source>
</evidence>
<evidence type="ECO:0000313" key="1">
    <source>
        <dbReference type="EMBL" id="ASD50368.1"/>
    </source>
</evidence>
<dbReference type="GeneID" id="40085774"/>
<organism evidence="1 2">
    <name type="scientific">Acidovorax phage ACP17</name>
    <dbReference type="NCBI Taxonomy" id="2010329"/>
    <lineage>
        <taxon>Viruses</taxon>
        <taxon>Duplodnaviria</taxon>
        <taxon>Heunggongvirae</taxon>
        <taxon>Uroviricota</taxon>
        <taxon>Caudoviricetes</taxon>
        <taxon>Busanvirus</taxon>
        <taxon>Busanvirus ACP17</taxon>
    </lineage>
</organism>
<dbReference type="RefSeq" id="YP_009609689.1">
    <property type="nucleotide sequence ID" value="NC_041997.1"/>
</dbReference>
<accession>A0A218M2T8</accession>
<dbReference type="EMBL" id="KY979132">
    <property type="protein sequence ID" value="ASD50368.1"/>
    <property type="molecule type" value="Genomic_DNA"/>
</dbReference>
<reference evidence="1 2" key="1">
    <citation type="submission" date="2017-08" db="EMBL/GenBank/DDBJ databases">
        <title>Characterization and complete genome sequence of novel bacteriophage infecting the causal agent of bacterial fruit blotch, Acidovorax citrulli.</title>
        <authorList>
            <person name="Midani A.R."/>
            <person name="Park S.-H."/>
            <person name="Choi T.-J."/>
        </authorList>
    </citation>
    <scope>NUCLEOTIDE SEQUENCE [LARGE SCALE GENOMIC DNA]</scope>
</reference>
<dbReference type="KEGG" id="vg:40085774"/>
<proteinExistence type="predicted"/>
<protein>
    <submittedName>
        <fullName evidence="1">Uncharacterized protein</fullName>
    </submittedName>
</protein>
<name>A0A218M2T8_9CAUD</name>
<dbReference type="Proteomes" id="UP000224101">
    <property type="component" value="Segment"/>
</dbReference>